<dbReference type="InterPro" id="IPR005247">
    <property type="entry name" value="YbhB_YbcL/LppC-like"/>
</dbReference>
<dbReference type="AlphaFoldDB" id="A0A0G0WCY5"/>
<evidence type="ECO:0000313" key="2">
    <source>
        <dbReference type="Proteomes" id="UP000034601"/>
    </source>
</evidence>
<sequence>MKLTSTAFLNGEIIPIEYTCDGDDTNPLLTMIEVPPEAVSLALIVDDPDAPEGTFTHWLVWNIDPIIEEIEEGEIPTGAEVGLNSAGMRSYTGPCPPSGQHRYFFKLYALDSELDVSISAQREEIDKAMEPHIIARAELLGIYGRGEEGEFNSEEV</sequence>
<dbReference type="InterPro" id="IPR008914">
    <property type="entry name" value="PEBP"/>
</dbReference>
<dbReference type="SUPFAM" id="SSF49777">
    <property type="entry name" value="PEBP-like"/>
    <property type="match status" value="1"/>
</dbReference>
<protein>
    <submittedName>
        <fullName evidence="1">PEBP family protein</fullName>
    </submittedName>
</protein>
<comment type="caution">
    <text evidence="1">The sequence shown here is derived from an EMBL/GenBank/DDBJ whole genome shotgun (WGS) entry which is preliminary data.</text>
</comment>
<dbReference type="InterPro" id="IPR036610">
    <property type="entry name" value="PEBP-like_sf"/>
</dbReference>
<dbReference type="Proteomes" id="UP000034601">
    <property type="component" value="Unassembled WGS sequence"/>
</dbReference>
<evidence type="ECO:0000313" key="1">
    <source>
        <dbReference type="EMBL" id="KKR82100.1"/>
    </source>
</evidence>
<name>A0A0G0WCY5_9BACT</name>
<reference evidence="1 2" key="1">
    <citation type="journal article" date="2015" name="Nature">
        <title>rRNA introns, odd ribosomes, and small enigmatic genomes across a large radiation of phyla.</title>
        <authorList>
            <person name="Brown C.T."/>
            <person name="Hug L.A."/>
            <person name="Thomas B.C."/>
            <person name="Sharon I."/>
            <person name="Castelle C.J."/>
            <person name="Singh A."/>
            <person name="Wilkins M.J."/>
            <person name="Williams K.H."/>
            <person name="Banfield J.F."/>
        </authorList>
    </citation>
    <scope>NUCLEOTIDE SEQUENCE [LARGE SCALE GENOMIC DNA]</scope>
</reference>
<organism evidence="1 2">
    <name type="scientific">Candidatus Daviesbacteria bacterium GW2011_GWA2_40_9</name>
    <dbReference type="NCBI Taxonomy" id="1618424"/>
    <lineage>
        <taxon>Bacteria</taxon>
        <taxon>Candidatus Daviesiibacteriota</taxon>
    </lineage>
</organism>
<dbReference type="PANTHER" id="PTHR30289">
    <property type="entry name" value="UNCHARACTERIZED PROTEIN YBCL-RELATED"/>
    <property type="match status" value="1"/>
</dbReference>
<dbReference type="CDD" id="cd00865">
    <property type="entry name" value="PEBP_bact_arch"/>
    <property type="match status" value="1"/>
</dbReference>
<proteinExistence type="predicted"/>
<dbReference type="NCBIfam" id="TIGR00481">
    <property type="entry name" value="YbhB/YbcL family Raf kinase inhibitor-like protein"/>
    <property type="match status" value="1"/>
</dbReference>
<dbReference type="PANTHER" id="PTHR30289:SF1">
    <property type="entry name" value="PEBP (PHOSPHATIDYLETHANOLAMINE-BINDING PROTEIN) FAMILY PROTEIN"/>
    <property type="match status" value="1"/>
</dbReference>
<dbReference type="Gene3D" id="3.90.280.10">
    <property type="entry name" value="PEBP-like"/>
    <property type="match status" value="1"/>
</dbReference>
<gene>
    <name evidence="1" type="ORF">UU29_C0018G0027</name>
</gene>
<dbReference type="Pfam" id="PF01161">
    <property type="entry name" value="PBP"/>
    <property type="match status" value="1"/>
</dbReference>
<dbReference type="EMBL" id="LCAB01000018">
    <property type="protein sequence ID" value="KKR82100.1"/>
    <property type="molecule type" value="Genomic_DNA"/>
</dbReference>
<accession>A0A0G0WCY5</accession>